<reference evidence="4 5" key="1">
    <citation type="submission" date="2019-06" db="EMBL/GenBank/DDBJ databases">
        <title>Whole genome sequence for Cellvibrionaceae sp. R142.</title>
        <authorList>
            <person name="Wang G."/>
        </authorList>
    </citation>
    <scope>NUCLEOTIDE SEQUENCE [LARGE SCALE GENOMIC DNA]</scope>
    <source>
        <strain evidence="4 5">R142</strain>
    </source>
</reference>
<proteinExistence type="inferred from homology"/>
<dbReference type="AlphaFoldDB" id="A0A545TNH4"/>
<comment type="similarity">
    <text evidence="1 2">Belongs to the universal stress protein A family.</text>
</comment>
<dbReference type="CDD" id="cd00293">
    <property type="entry name" value="USP-like"/>
    <property type="match status" value="1"/>
</dbReference>
<dbReference type="Proteomes" id="UP000319732">
    <property type="component" value="Unassembled WGS sequence"/>
</dbReference>
<dbReference type="EMBL" id="VHSG01000012">
    <property type="protein sequence ID" value="TQV78756.1"/>
    <property type="molecule type" value="Genomic_DNA"/>
</dbReference>
<evidence type="ECO:0000256" key="2">
    <source>
        <dbReference type="PIRNR" id="PIRNR006276"/>
    </source>
</evidence>
<comment type="subcellular location">
    <subcellularLocation>
        <location evidence="2">Cytoplasm</location>
    </subcellularLocation>
</comment>
<dbReference type="RefSeq" id="WP_142904590.1">
    <property type="nucleotide sequence ID" value="NZ_ML660093.1"/>
</dbReference>
<protein>
    <recommendedName>
        <fullName evidence="2">Universal stress protein</fullName>
    </recommendedName>
</protein>
<dbReference type="InterPro" id="IPR014729">
    <property type="entry name" value="Rossmann-like_a/b/a_fold"/>
</dbReference>
<organism evidence="4 5">
    <name type="scientific">Exilibacterium tricleocarpae</name>
    <dbReference type="NCBI Taxonomy" id="2591008"/>
    <lineage>
        <taxon>Bacteria</taxon>
        <taxon>Pseudomonadati</taxon>
        <taxon>Pseudomonadota</taxon>
        <taxon>Gammaproteobacteria</taxon>
        <taxon>Cellvibrionales</taxon>
        <taxon>Cellvibrionaceae</taxon>
        <taxon>Exilibacterium</taxon>
    </lineage>
</organism>
<dbReference type="PANTHER" id="PTHR46268:SF6">
    <property type="entry name" value="UNIVERSAL STRESS PROTEIN UP12"/>
    <property type="match status" value="1"/>
</dbReference>
<sequence>MRLLVSVDLSESTEKIVDKAAAIATALSAQVWLLHVAAPEPEFVGLDVGPQSVRDSVSKALRKEHTQIQALADRLRDRGLEATALLIQGETADTILKEATRLDADMIVVGSHGRGRMHQLLVGSISAGVLKASKCPVLVVPTHERG</sequence>
<name>A0A545TNH4_9GAMM</name>
<dbReference type="Gene3D" id="3.40.50.620">
    <property type="entry name" value="HUPs"/>
    <property type="match status" value="1"/>
</dbReference>
<evidence type="ECO:0000256" key="1">
    <source>
        <dbReference type="ARBA" id="ARBA00008791"/>
    </source>
</evidence>
<dbReference type="OrthoDB" id="9792500at2"/>
<dbReference type="Pfam" id="PF00582">
    <property type="entry name" value="Usp"/>
    <property type="match status" value="1"/>
</dbReference>
<comment type="caution">
    <text evidence="4">The sequence shown here is derived from an EMBL/GenBank/DDBJ whole genome shotgun (WGS) entry which is preliminary data.</text>
</comment>
<dbReference type="PRINTS" id="PR01438">
    <property type="entry name" value="UNVRSLSTRESS"/>
</dbReference>
<dbReference type="InterPro" id="IPR006015">
    <property type="entry name" value="Universal_stress_UspA"/>
</dbReference>
<dbReference type="InterPro" id="IPR006016">
    <property type="entry name" value="UspA"/>
</dbReference>
<dbReference type="SUPFAM" id="SSF52402">
    <property type="entry name" value="Adenine nucleotide alpha hydrolases-like"/>
    <property type="match status" value="1"/>
</dbReference>
<accession>A0A545TNH4</accession>
<keyword evidence="2" id="KW-0963">Cytoplasm</keyword>
<dbReference type="PIRSF" id="PIRSF006276">
    <property type="entry name" value="UspA"/>
    <property type="match status" value="1"/>
</dbReference>
<evidence type="ECO:0000313" key="4">
    <source>
        <dbReference type="EMBL" id="TQV78756.1"/>
    </source>
</evidence>
<evidence type="ECO:0000313" key="5">
    <source>
        <dbReference type="Proteomes" id="UP000319732"/>
    </source>
</evidence>
<gene>
    <name evidence="4" type="ORF">FKG94_12090</name>
</gene>
<feature type="domain" description="UspA" evidence="3">
    <location>
        <begin position="2"/>
        <end position="141"/>
    </location>
</feature>
<dbReference type="GO" id="GO:0005737">
    <property type="term" value="C:cytoplasm"/>
    <property type="evidence" value="ECO:0007669"/>
    <property type="project" value="UniProtKB-SubCell"/>
</dbReference>
<evidence type="ECO:0000259" key="3">
    <source>
        <dbReference type="Pfam" id="PF00582"/>
    </source>
</evidence>
<keyword evidence="5" id="KW-1185">Reference proteome</keyword>
<dbReference type="PANTHER" id="PTHR46268">
    <property type="entry name" value="STRESS RESPONSE PROTEIN NHAX"/>
    <property type="match status" value="1"/>
</dbReference>